<dbReference type="AlphaFoldDB" id="T0QKD8"/>
<evidence type="ECO:0000256" key="13">
    <source>
        <dbReference type="ARBA" id="ARBA00023136"/>
    </source>
</evidence>
<protein>
    <recommendedName>
        <fullName evidence="17">RING-type E3 ubiquitin transferase (cysteine targeting)</fullName>
        <ecNumber evidence="17">2.3.2.36</ecNumber>
    </recommendedName>
    <alternativeName>
        <fullName evidence="15">Peroxin-2</fullName>
    </alternativeName>
</protein>
<evidence type="ECO:0000256" key="17">
    <source>
        <dbReference type="ARBA" id="ARBA00034523"/>
    </source>
</evidence>
<comment type="similarity">
    <text evidence="3">Belongs to the pex2/pex10/pex12 family.</text>
</comment>
<dbReference type="PANTHER" id="PTHR48178">
    <property type="entry name" value="PEROXISOME BIOGENESIS FACTOR 2"/>
    <property type="match status" value="1"/>
</dbReference>
<dbReference type="Proteomes" id="UP000030762">
    <property type="component" value="Unassembled WGS sequence"/>
</dbReference>
<comment type="pathway">
    <text evidence="2">Protein modification; protein ubiquitination.</text>
</comment>
<evidence type="ECO:0000256" key="9">
    <source>
        <dbReference type="ARBA" id="ARBA00022786"/>
    </source>
</evidence>
<keyword evidence="11" id="KW-0653">Protein transport</keyword>
<keyword evidence="9" id="KW-0833">Ubl conjugation pathway</keyword>
<dbReference type="InterPro" id="IPR006845">
    <property type="entry name" value="Pex_N"/>
</dbReference>
<evidence type="ECO:0000256" key="2">
    <source>
        <dbReference type="ARBA" id="ARBA00004906"/>
    </source>
</evidence>
<dbReference type="OrthoDB" id="1701437at2759"/>
<evidence type="ECO:0000256" key="6">
    <source>
        <dbReference type="ARBA" id="ARBA00022692"/>
    </source>
</evidence>
<dbReference type="VEuPathDB" id="FungiDB:SDRG_04162"/>
<dbReference type="OMA" id="WHGLMEL"/>
<keyword evidence="6" id="KW-0812">Transmembrane</keyword>
<dbReference type="PANTHER" id="PTHR48178:SF1">
    <property type="entry name" value="PEROXISOME BIOGENESIS FACTOR 2"/>
    <property type="match status" value="1"/>
</dbReference>
<dbReference type="GeneID" id="19944889"/>
<dbReference type="STRING" id="1156394.T0QKD8"/>
<dbReference type="RefSeq" id="XP_008608046.1">
    <property type="nucleotide sequence ID" value="XM_008609824.1"/>
</dbReference>
<dbReference type="SUPFAM" id="SSF57850">
    <property type="entry name" value="RING/U-box"/>
    <property type="match status" value="1"/>
</dbReference>
<dbReference type="GO" id="GO:0008270">
    <property type="term" value="F:zinc ion binding"/>
    <property type="evidence" value="ECO:0007669"/>
    <property type="project" value="UniProtKB-KW"/>
</dbReference>
<evidence type="ECO:0000256" key="18">
    <source>
        <dbReference type="PROSITE-ProRule" id="PRU00175"/>
    </source>
</evidence>
<feature type="domain" description="RING-type" evidence="19">
    <location>
        <begin position="264"/>
        <end position="304"/>
    </location>
</feature>
<accession>T0QKD8</accession>
<keyword evidence="10" id="KW-0862">Zinc</keyword>
<comment type="catalytic activity">
    <reaction evidence="16">
        <text>[E2 ubiquitin-conjugating enzyme]-S-ubiquitinyl-L-cysteine + [acceptor protein]-L-cysteine = [E2 ubiquitin-conjugating enzyme]-L-cysteine + [acceptor protein]-S-ubiquitinyl-L-cysteine.</text>
        <dbReference type="EC" id="2.3.2.36"/>
    </reaction>
</comment>
<evidence type="ECO:0000256" key="12">
    <source>
        <dbReference type="ARBA" id="ARBA00022989"/>
    </source>
</evidence>
<dbReference type="EC" id="2.3.2.36" evidence="17"/>
<dbReference type="InterPro" id="IPR018957">
    <property type="entry name" value="Znf_C3HC4_RING-type"/>
</dbReference>
<evidence type="ECO:0000313" key="21">
    <source>
        <dbReference type="Proteomes" id="UP000030762"/>
    </source>
</evidence>
<dbReference type="PROSITE" id="PS00518">
    <property type="entry name" value="ZF_RING_1"/>
    <property type="match status" value="1"/>
</dbReference>
<evidence type="ECO:0000256" key="10">
    <source>
        <dbReference type="ARBA" id="ARBA00022833"/>
    </source>
</evidence>
<dbReference type="EMBL" id="JH767141">
    <property type="protein sequence ID" value="EQC38454.1"/>
    <property type="molecule type" value="Genomic_DNA"/>
</dbReference>
<evidence type="ECO:0000256" key="5">
    <source>
        <dbReference type="ARBA" id="ARBA00022679"/>
    </source>
</evidence>
<sequence>MWADGSVAELARLRGVLARAPSLAPTHASANLRVNKWDSLVLDSEILALMKHPIKSMFALFQPGLMEKYQPEIDGVTYAMLFALSVGMHQPTPGMKLQNLQFEKECLTWKKTLPLFLLSVGLPYAWNRIHRALLSYRWREDRSTEAEDQYQHFLNLVHRMSTVAAILKLANHLAFWKQGEYRSVPERLVGMKLAPLTRSVAPRAITFEYMNRQLVWDGFVEFCYFALPLINWQRAGLWLKQRGKQLLGPDASASDGQASGVGPCALCNATPAKTPYITSCGHQYCYYCLQTAVATDPTFVCATCGDVFDASERLSAAHVSPALLHM</sequence>
<dbReference type="InterPro" id="IPR017907">
    <property type="entry name" value="Znf_RING_CS"/>
</dbReference>
<dbReference type="PROSITE" id="PS50089">
    <property type="entry name" value="ZF_RING_2"/>
    <property type="match status" value="1"/>
</dbReference>
<comment type="subcellular location">
    <subcellularLocation>
        <location evidence="1">Peroxisome membrane</location>
        <topology evidence="1">Multi-pass membrane protein</topology>
    </subcellularLocation>
</comment>
<keyword evidence="8 18" id="KW-0863">Zinc-finger</keyword>
<evidence type="ECO:0000256" key="1">
    <source>
        <dbReference type="ARBA" id="ARBA00004585"/>
    </source>
</evidence>
<proteinExistence type="inferred from homology"/>
<evidence type="ECO:0000256" key="11">
    <source>
        <dbReference type="ARBA" id="ARBA00022927"/>
    </source>
</evidence>
<organism evidence="20 21">
    <name type="scientific">Saprolegnia diclina (strain VS20)</name>
    <dbReference type="NCBI Taxonomy" id="1156394"/>
    <lineage>
        <taxon>Eukaryota</taxon>
        <taxon>Sar</taxon>
        <taxon>Stramenopiles</taxon>
        <taxon>Oomycota</taxon>
        <taxon>Saprolegniomycetes</taxon>
        <taxon>Saprolegniales</taxon>
        <taxon>Saprolegniaceae</taxon>
        <taxon>Saprolegnia</taxon>
    </lineage>
</organism>
<evidence type="ECO:0000256" key="8">
    <source>
        <dbReference type="ARBA" id="ARBA00022771"/>
    </source>
</evidence>
<keyword evidence="14" id="KW-0576">Peroxisome</keyword>
<keyword evidence="5" id="KW-0808">Transferase</keyword>
<keyword evidence="12" id="KW-1133">Transmembrane helix</keyword>
<dbReference type="Gene3D" id="3.30.40.10">
    <property type="entry name" value="Zinc/RING finger domain, C3HC4 (zinc finger)"/>
    <property type="match status" value="1"/>
</dbReference>
<dbReference type="Pfam" id="PF00097">
    <property type="entry name" value="zf-C3HC4"/>
    <property type="match status" value="1"/>
</dbReference>
<reference evidence="20 21" key="1">
    <citation type="submission" date="2012-04" db="EMBL/GenBank/DDBJ databases">
        <title>The Genome Sequence of Saprolegnia declina VS20.</title>
        <authorList>
            <consortium name="The Broad Institute Genome Sequencing Platform"/>
            <person name="Russ C."/>
            <person name="Nusbaum C."/>
            <person name="Tyler B."/>
            <person name="van West P."/>
            <person name="Dieguez-Uribeondo J."/>
            <person name="de Bruijn I."/>
            <person name="Tripathy S."/>
            <person name="Jiang R."/>
            <person name="Young S.K."/>
            <person name="Zeng Q."/>
            <person name="Gargeya S."/>
            <person name="Fitzgerald M."/>
            <person name="Haas B."/>
            <person name="Abouelleil A."/>
            <person name="Alvarado L."/>
            <person name="Arachchi H.M."/>
            <person name="Berlin A."/>
            <person name="Chapman S.B."/>
            <person name="Goldberg J."/>
            <person name="Griggs A."/>
            <person name="Gujja S."/>
            <person name="Hansen M."/>
            <person name="Howarth C."/>
            <person name="Imamovic A."/>
            <person name="Larimer J."/>
            <person name="McCowen C."/>
            <person name="Montmayeur A."/>
            <person name="Murphy C."/>
            <person name="Neiman D."/>
            <person name="Pearson M."/>
            <person name="Priest M."/>
            <person name="Roberts A."/>
            <person name="Saif S."/>
            <person name="Shea T."/>
            <person name="Sisk P."/>
            <person name="Sykes S."/>
            <person name="Wortman J."/>
            <person name="Nusbaum C."/>
            <person name="Birren B."/>
        </authorList>
    </citation>
    <scope>NUCLEOTIDE SEQUENCE [LARGE SCALE GENOMIC DNA]</scope>
    <source>
        <strain evidence="20 21">VS20</strain>
    </source>
</reference>
<evidence type="ECO:0000259" key="19">
    <source>
        <dbReference type="PROSITE" id="PS50089"/>
    </source>
</evidence>
<dbReference type="InterPro" id="IPR013083">
    <property type="entry name" value="Znf_RING/FYVE/PHD"/>
</dbReference>
<dbReference type="InParanoid" id="T0QKD8"/>
<evidence type="ECO:0000256" key="3">
    <source>
        <dbReference type="ARBA" id="ARBA00008704"/>
    </source>
</evidence>
<dbReference type="GO" id="GO:0016558">
    <property type="term" value="P:protein import into peroxisome matrix"/>
    <property type="evidence" value="ECO:0007669"/>
    <property type="project" value="InterPro"/>
</dbReference>
<dbReference type="InterPro" id="IPR025654">
    <property type="entry name" value="PEX2/10"/>
</dbReference>
<evidence type="ECO:0000256" key="16">
    <source>
        <dbReference type="ARBA" id="ARBA00034438"/>
    </source>
</evidence>
<evidence type="ECO:0000256" key="15">
    <source>
        <dbReference type="ARBA" id="ARBA00032511"/>
    </source>
</evidence>
<evidence type="ECO:0000256" key="7">
    <source>
        <dbReference type="ARBA" id="ARBA00022723"/>
    </source>
</evidence>
<keyword evidence="7" id="KW-0479">Metal-binding</keyword>
<evidence type="ECO:0000256" key="14">
    <source>
        <dbReference type="ARBA" id="ARBA00023140"/>
    </source>
</evidence>
<dbReference type="GO" id="GO:0005778">
    <property type="term" value="C:peroxisomal membrane"/>
    <property type="evidence" value="ECO:0007669"/>
    <property type="project" value="UniProtKB-SubCell"/>
</dbReference>
<keyword evidence="4" id="KW-0813">Transport</keyword>
<dbReference type="SMART" id="SM00184">
    <property type="entry name" value="RING"/>
    <property type="match status" value="1"/>
</dbReference>
<dbReference type="eggNOG" id="KOG2879">
    <property type="taxonomic scope" value="Eukaryota"/>
</dbReference>
<evidence type="ECO:0000313" key="20">
    <source>
        <dbReference type="EMBL" id="EQC38454.1"/>
    </source>
</evidence>
<dbReference type="Pfam" id="PF04757">
    <property type="entry name" value="Pex2_Pex12"/>
    <property type="match status" value="1"/>
</dbReference>
<dbReference type="CDD" id="cd16526">
    <property type="entry name" value="RING-HC_PEX2"/>
    <property type="match status" value="1"/>
</dbReference>
<evidence type="ECO:0000256" key="4">
    <source>
        <dbReference type="ARBA" id="ARBA00022448"/>
    </source>
</evidence>
<dbReference type="GO" id="GO:0061630">
    <property type="term" value="F:ubiquitin protein ligase activity"/>
    <property type="evidence" value="ECO:0007669"/>
    <property type="project" value="UniProtKB-EC"/>
</dbReference>
<dbReference type="InterPro" id="IPR001841">
    <property type="entry name" value="Znf_RING"/>
</dbReference>
<dbReference type="InterPro" id="IPR045859">
    <property type="entry name" value="RING-HC_PEX2"/>
</dbReference>
<keyword evidence="13" id="KW-0472">Membrane</keyword>
<gene>
    <name evidence="20" type="ORF">SDRG_04162</name>
</gene>
<name>T0QKD8_SAPDV</name>
<keyword evidence="21" id="KW-1185">Reference proteome</keyword>